<accession>A0A2W4W1G1</accession>
<evidence type="ECO:0000313" key="2">
    <source>
        <dbReference type="EMBL" id="PZO38372.1"/>
    </source>
</evidence>
<protein>
    <recommendedName>
        <fullName evidence="4">Gas vesicle protein</fullName>
    </recommendedName>
</protein>
<comment type="caution">
    <text evidence="2">The sequence shown here is derived from an EMBL/GenBank/DDBJ whole genome shotgun (WGS) entry which is preliminary data.</text>
</comment>
<keyword evidence="1" id="KW-0175">Coiled coil</keyword>
<organism evidence="2 3">
    <name type="scientific">Shackletoniella antarctica</name>
    <dbReference type="NCBI Taxonomy" id="268115"/>
    <lineage>
        <taxon>Bacteria</taxon>
        <taxon>Bacillati</taxon>
        <taxon>Cyanobacteriota</taxon>
        <taxon>Cyanophyceae</taxon>
        <taxon>Oculatellales</taxon>
        <taxon>Oculatellaceae</taxon>
        <taxon>Shackletoniella</taxon>
    </lineage>
</organism>
<evidence type="ECO:0008006" key="4">
    <source>
        <dbReference type="Google" id="ProtNLM"/>
    </source>
</evidence>
<evidence type="ECO:0000256" key="1">
    <source>
        <dbReference type="SAM" id="Coils"/>
    </source>
</evidence>
<reference evidence="3" key="1">
    <citation type="submission" date="2018-04" db="EMBL/GenBank/DDBJ databases">
        <authorList>
            <person name="Cornet L."/>
        </authorList>
    </citation>
    <scope>NUCLEOTIDE SEQUENCE [LARGE SCALE GENOMIC DNA]</scope>
</reference>
<dbReference type="EMBL" id="QBMN01000105">
    <property type="protein sequence ID" value="PZO38372.1"/>
    <property type="molecule type" value="Genomic_DNA"/>
</dbReference>
<name>A0A2W4W1G1_9CYAN</name>
<reference evidence="2 3" key="2">
    <citation type="submission" date="2018-06" db="EMBL/GenBank/DDBJ databases">
        <title>Metagenomic assembly of (sub)arctic Cyanobacteria and their associated microbiome from non-axenic cultures.</title>
        <authorList>
            <person name="Baurain D."/>
        </authorList>
    </citation>
    <scope>NUCLEOTIDE SEQUENCE [LARGE SCALE GENOMIC DNA]</scope>
    <source>
        <strain evidence="2">ULC041bin1</strain>
    </source>
</reference>
<feature type="coiled-coil region" evidence="1">
    <location>
        <begin position="51"/>
        <end position="78"/>
    </location>
</feature>
<sequence length="119" mass="13361">MSIKRAPRRSFPKISTMPRPATEAAQYLDLYKLTIEKARLQQELEYIDGRRQQLCDRLAAIEQETEGLDAQAAALRQSTSAPAASKPQSINFAPSANVYLPERSSRQAPDNYSTLTLDY</sequence>
<dbReference type="AlphaFoldDB" id="A0A2W4W1G1"/>
<evidence type="ECO:0000313" key="3">
    <source>
        <dbReference type="Proteomes" id="UP000249081"/>
    </source>
</evidence>
<proteinExistence type="predicted"/>
<gene>
    <name evidence="2" type="ORF">DCF17_14745</name>
</gene>
<dbReference type="Proteomes" id="UP000249081">
    <property type="component" value="Unassembled WGS sequence"/>
</dbReference>